<proteinExistence type="inferred from homology"/>
<feature type="transmembrane region" description="Helical" evidence="6">
    <location>
        <begin position="107"/>
        <end position="132"/>
    </location>
</feature>
<evidence type="ECO:0000256" key="5">
    <source>
        <dbReference type="ARBA" id="ARBA00023136"/>
    </source>
</evidence>
<feature type="transmembrane region" description="Helical" evidence="6">
    <location>
        <begin position="241"/>
        <end position="258"/>
    </location>
</feature>
<feature type="transmembrane region" description="Helical" evidence="6">
    <location>
        <begin position="207"/>
        <end position="229"/>
    </location>
</feature>
<evidence type="ECO:0000256" key="6">
    <source>
        <dbReference type="RuleBase" id="RU368066"/>
    </source>
</evidence>
<protein>
    <recommendedName>
        <fullName evidence="6">Choline transporter-like protein</fullName>
    </recommendedName>
</protein>
<keyword evidence="5 6" id="KW-0472">Membrane</keyword>
<accession>A0AAV7Y6L7</accession>
<reference evidence="7" key="1">
    <citation type="submission" date="2022-08" db="EMBL/GenBank/DDBJ databases">
        <title>Novel sulphate-reducing endosymbionts in the free-living metamonad Anaeramoeba.</title>
        <authorList>
            <person name="Jerlstrom-Hultqvist J."/>
            <person name="Cepicka I."/>
            <person name="Gallot-Lavallee L."/>
            <person name="Salas-Leiva D."/>
            <person name="Curtis B.A."/>
            <person name="Zahonova K."/>
            <person name="Pipaliya S."/>
            <person name="Dacks J."/>
            <person name="Roger A.J."/>
        </authorList>
    </citation>
    <scope>NUCLEOTIDE SEQUENCE</scope>
    <source>
        <strain evidence="7">Busselton2</strain>
    </source>
</reference>
<dbReference type="Proteomes" id="UP001146793">
    <property type="component" value="Unassembled WGS sequence"/>
</dbReference>
<dbReference type="PANTHER" id="PTHR12385:SF4">
    <property type="entry name" value="PROTEIN PNS1"/>
    <property type="match status" value="1"/>
</dbReference>
<sequence length="477" mass="55080">MKGSLPNYSSSKEESDTLLLNDSLQKQGSFEDGQENTSNKQNNKNIHQFIPLRSREVYEGNTERFGKSRRQDLWCVIVVAILLLFFFILSILASPNKNAGSKSKKQLTFLFVIVTVIAMTIISFCLAYGWFFMINHYPRSIIKISLIFMVIALLVTSILMFIFHLTIIGFYFILFAIAFVITLILWKPRLSFSNDFLLHITDLLKNVPSIINISFFGFVSQAIWTILWVSFAYRIRRYDSFFWNFFSIYIFFSVSMVLKNIVHTTSSGIFASLYYNVDQTKKNIPISCFHRTIKYSIGSLCISSFVVPIVKNARAFCRTVLKNESPLIKHMFTCLLGISEWIYRYVNDYAMVHISIYAKSHKESSMAVWKLLRESGGFVPINNDLIGNAIVLCSMISGMAVAFISLIFVGGRLEGSELFIFWSLLLLIGFFLTFVFIEPFFSAALTYYISFCESPEVLRENTPELYQKFREIYEFDF</sequence>
<gene>
    <name evidence="7" type="ORF">M0812_29981</name>
</gene>
<comment type="function">
    <text evidence="6">Choline transporter.</text>
</comment>
<feature type="transmembrane region" description="Helical" evidence="6">
    <location>
        <begin position="385"/>
        <end position="408"/>
    </location>
</feature>
<evidence type="ECO:0000256" key="3">
    <source>
        <dbReference type="ARBA" id="ARBA00022692"/>
    </source>
</evidence>
<comment type="caution">
    <text evidence="7">The sequence shown here is derived from an EMBL/GenBank/DDBJ whole genome shotgun (WGS) entry which is preliminary data.</text>
</comment>
<evidence type="ECO:0000256" key="1">
    <source>
        <dbReference type="ARBA" id="ARBA00004141"/>
    </source>
</evidence>
<keyword evidence="4 6" id="KW-1133">Transmembrane helix</keyword>
<organism evidence="7 8">
    <name type="scientific">Anaeramoeba flamelloides</name>
    <dbReference type="NCBI Taxonomy" id="1746091"/>
    <lineage>
        <taxon>Eukaryota</taxon>
        <taxon>Metamonada</taxon>
        <taxon>Anaeramoebidae</taxon>
        <taxon>Anaeramoeba</taxon>
    </lineage>
</organism>
<feature type="transmembrane region" description="Helical" evidence="6">
    <location>
        <begin position="168"/>
        <end position="186"/>
    </location>
</feature>
<dbReference type="Pfam" id="PF04515">
    <property type="entry name" value="Choline_transpo"/>
    <property type="match status" value="1"/>
</dbReference>
<comment type="subcellular location">
    <subcellularLocation>
        <location evidence="6">Cell membrane</location>
        <topology evidence="6">Multi-pass membrane protein</topology>
    </subcellularLocation>
    <subcellularLocation>
        <location evidence="1">Membrane</location>
        <topology evidence="1">Multi-pass membrane protein</topology>
    </subcellularLocation>
</comment>
<name>A0AAV7Y6L7_9EUKA</name>
<evidence type="ECO:0000256" key="4">
    <source>
        <dbReference type="ARBA" id="ARBA00022989"/>
    </source>
</evidence>
<feature type="transmembrane region" description="Helical" evidence="6">
    <location>
        <begin position="73"/>
        <end position="95"/>
    </location>
</feature>
<dbReference type="GO" id="GO:0022857">
    <property type="term" value="F:transmembrane transporter activity"/>
    <property type="evidence" value="ECO:0007669"/>
    <property type="project" value="UniProtKB-UniRule"/>
</dbReference>
<dbReference type="AlphaFoldDB" id="A0AAV7Y6L7"/>
<dbReference type="GO" id="GO:0005886">
    <property type="term" value="C:plasma membrane"/>
    <property type="evidence" value="ECO:0007669"/>
    <property type="project" value="UniProtKB-SubCell"/>
</dbReference>
<dbReference type="PANTHER" id="PTHR12385">
    <property type="entry name" value="CHOLINE TRANSPORTER-LIKE (SLC FAMILY 44)"/>
    <property type="match status" value="1"/>
</dbReference>
<evidence type="ECO:0000313" key="8">
    <source>
        <dbReference type="Proteomes" id="UP001146793"/>
    </source>
</evidence>
<comment type="similarity">
    <text evidence="2 6">Belongs to the CTL (choline transporter-like) family.</text>
</comment>
<dbReference type="EMBL" id="JANTQA010000076">
    <property type="protein sequence ID" value="KAJ3423452.1"/>
    <property type="molecule type" value="Genomic_DNA"/>
</dbReference>
<feature type="transmembrane region" description="Helical" evidence="6">
    <location>
        <begin position="144"/>
        <end position="162"/>
    </location>
</feature>
<evidence type="ECO:0000256" key="2">
    <source>
        <dbReference type="ARBA" id="ARBA00007168"/>
    </source>
</evidence>
<keyword evidence="3 6" id="KW-0812">Transmembrane</keyword>
<feature type="transmembrane region" description="Helical" evidence="6">
    <location>
        <begin position="420"/>
        <end position="449"/>
    </location>
</feature>
<dbReference type="InterPro" id="IPR007603">
    <property type="entry name" value="Choline_transptr-like"/>
</dbReference>
<evidence type="ECO:0000313" key="7">
    <source>
        <dbReference type="EMBL" id="KAJ3423452.1"/>
    </source>
</evidence>